<evidence type="ECO:0000259" key="1">
    <source>
        <dbReference type="Pfam" id="PF08659"/>
    </source>
</evidence>
<dbReference type="InterPro" id="IPR050091">
    <property type="entry name" value="PKS_NRPS_Biosynth_Enz"/>
</dbReference>
<sequence>MDFFILLSSIVGVGGNRGQANYAAGNTFEDEFARCCTTKHHSKTVSLDLGFVVGAGITAENDELVRYFLRRKIVRPNCLVEVFALFDRICDPA</sequence>
<dbReference type="GO" id="GO:0044550">
    <property type="term" value="P:secondary metabolite biosynthetic process"/>
    <property type="evidence" value="ECO:0007669"/>
    <property type="project" value="TreeGrafter"/>
</dbReference>
<dbReference type="Gene3D" id="3.40.50.720">
    <property type="entry name" value="NAD(P)-binding Rossmann-like Domain"/>
    <property type="match status" value="1"/>
</dbReference>
<dbReference type="InterPro" id="IPR036291">
    <property type="entry name" value="NAD(P)-bd_dom_sf"/>
</dbReference>
<accession>A0A6A5TP25</accession>
<evidence type="ECO:0000313" key="2">
    <source>
        <dbReference type="EMBL" id="KAF1954178.1"/>
    </source>
</evidence>
<dbReference type="InterPro" id="IPR013968">
    <property type="entry name" value="PKS_KR"/>
</dbReference>
<name>A0A6A5TP25_9PLEO</name>
<dbReference type="GO" id="GO:0004312">
    <property type="term" value="F:fatty acid synthase activity"/>
    <property type="evidence" value="ECO:0007669"/>
    <property type="project" value="TreeGrafter"/>
</dbReference>
<protein>
    <submittedName>
        <fullName evidence="2">KR-domain-containing protein</fullName>
    </submittedName>
</protein>
<dbReference type="OrthoDB" id="329835at2759"/>
<dbReference type="AlphaFoldDB" id="A0A6A5TP25"/>
<feature type="domain" description="Ketoreductase (KR)" evidence="1">
    <location>
        <begin position="1"/>
        <end position="52"/>
    </location>
</feature>
<organism evidence="2 3">
    <name type="scientific">Byssothecium circinans</name>
    <dbReference type="NCBI Taxonomy" id="147558"/>
    <lineage>
        <taxon>Eukaryota</taxon>
        <taxon>Fungi</taxon>
        <taxon>Dikarya</taxon>
        <taxon>Ascomycota</taxon>
        <taxon>Pezizomycotina</taxon>
        <taxon>Dothideomycetes</taxon>
        <taxon>Pleosporomycetidae</taxon>
        <taxon>Pleosporales</taxon>
        <taxon>Massarineae</taxon>
        <taxon>Massarinaceae</taxon>
        <taxon>Byssothecium</taxon>
    </lineage>
</organism>
<evidence type="ECO:0000313" key="3">
    <source>
        <dbReference type="Proteomes" id="UP000800035"/>
    </source>
</evidence>
<reference evidence="2" key="1">
    <citation type="journal article" date="2020" name="Stud. Mycol.">
        <title>101 Dothideomycetes genomes: a test case for predicting lifestyles and emergence of pathogens.</title>
        <authorList>
            <person name="Haridas S."/>
            <person name="Albert R."/>
            <person name="Binder M."/>
            <person name="Bloem J."/>
            <person name="Labutti K."/>
            <person name="Salamov A."/>
            <person name="Andreopoulos B."/>
            <person name="Baker S."/>
            <person name="Barry K."/>
            <person name="Bills G."/>
            <person name="Bluhm B."/>
            <person name="Cannon C."/>
            <person name="Castanera R."/>
            <person name="Culley D."/>
            <person name="Daum C."/>
            <person name="Ezra D."/>
            <person name="Gonzalez J."/>
            <person name="Henrissat B."/>
            <person name="Kuo A."/>
            <person name="Liang C."/>
            <person name="Lipzen A."/>
            <person name="Lutzoni F."/>
            <person name="Magnuson J."/>
            <person name="Mondo S."/>
            <person name="Nolan M."/>
            <person name="Ohm R."/>
            <person name="Pangilinan J."/>
            <person name="Park H.-J."/>
            <person name="Ramirez L."/>
            <person name="Alfaro M."/>
            <person name="Sun H."/>
            <person name="Tritt A."/>
            <person name="Yoshinaga Y."/>
            <person name="Zwiers L.-H."/>
            <person name="Turgeon B."/>
            <person name="Goodwin S."/>
            <person name="Spatafora J."/>
            <person name="Crous P."/>
            <person name="Grigoriev I."/>
        </authorList>
    </citation>
    <scope>NUCLEOTIDE SEQUENCE</scope>
    <source>
        <strain evidence="2">CBS 675.92</strain>
    </source>
</reference>
<dbReference type="Proteomes" id="UP000800035">
    <property type="component" value="Unassembled WGS sequence"/>
</dbReference>
<keyword evidence="3" id="KW-1185">Reference proteome</keyword>
<proteinExistence type="predicted"/>
<dbReference type="GO" id="GO:0006633">
    <property type="term" value="P:fatty acid biosynthetic process"/>
    <property type="evidence" value="ECO:0007669"/>
    <property type="project" value="TreeGrafter"/>
</dbReference>
<dbReference type="PANTHER" id="PTHR43775">
    <property type="entry name" value="FATTY ACID SYNTHASE"/>
    <property type="match status" value="1"/>
</dbReference>
<dbReference type="PANTHER" id="PTHR43775:SF29">
    <property type="entry name" value="ASPERFURANONE POLYKETIDE SYNTHASE AFOG-RELATED"/>
    <property type="match status" value="1"/>
</dbReference>
<feature type="non-terminal residue" evidence="2">
    <location>
        <position position="93"/>
    </location>
</feature>
<dbReference type="Pfam" id="PF08659">
    <property type="entry name" value="KR"/>
    <property type="match status" value="1"/>
</dbReference>
<gene>
    <name evidence="2" type="ORF">CC80DRAFT_358015</name>
</gene>
<dbReference type="SUPFAM" id="SSF51735">
    <property type="entry name" value="NAD(P)-binding Rossmann-fold domains"/>
    <property type="match status" value="1"/>
</dbReference>
<dbReference type="EMBL" id="ML977000">
    <property type="protein sequence ID" value="KAF1954178.1"/>
    <property type="molecule type" value="Genomic_DNA"/>
</dbReference>